<evidence type="ECO:0000256" key="2">
    <source>
        <dbReference type="ARBA" id="ARBA00022605"/>
    </source>
</evidence>
<evidence type="ECO:0000256" key="3">
    <source>
        <dbReference type="ARBA" id="ARBA00023102"/>
    </source>
</evidence>
<proteinExistence type="inferred from homology"/>
<dbReference type="EC" id="4.1.3.-" evidence="6"/>
<dbReference type="SUPFAM" id="SSF51366">
    <property type="entry name" value="Ribulose-phoshate binding barrel"/>
    <property type="match status" value="1"/>
</dbReference>
<accession>A0AAE7KLJ4</accession>
<dbReference type="AlphaFoldDB" id="A0AAE7KLJ4"/>
<dbReference type="RefSeq" id="WP_180806778.1">
    <property type="nucleotide sequence ID" value="NZ_CP041245.1"/>
</dbReference>
<keyword evidence="3 5" id="KW-0368">Histidine biosynthesis</keyword>
<dbReference type="EMBL" id="CP041245">
    <property type="protein sequence ID" value="QLK14042.1"/>
    <property type="molecule type" value="Genomic_DNA"/>
</dbReference>
<evidence type="ECO:0000256" key="4">
    <source>
        <dbReference type="ARBA" id="ARBA00029440"/>
    </source>
</evidence>
<dbReference type="Gene3D" id="3.20.20.70">
    <property type="entry name" value="Aldolase class I"/>
    <property type="match status" value="1"/>
</dbReference>
<organism evidence="6 7">
    <name type="scientific">Carsonella ruddii</name>
    <dbReference type="NCBI Taxonomy" id="114186"/>
    <lineage>
        <taxon>Bacteria</taxon>
        <taxon>Pseudomonadati</taxon>
        <taxon>Pseudomonadota</taxon>
        <taxon>Gammaproteobacteria</taxon>
        <taxon>Oceanospirillales</taxon>
        <taxon>Halomonadaceae</taxon>
        <taxon>Zymobacter group</taxon>
        <taxon>Candidatus Carsonella</taxon>
    </lineage>
</organism>
<evidence type="ECO:0000256" key="5">
    <source>
        <dbReference type="RuleBase" id="RU003657"/>
    </source>
</evidence>
<keyword evidence="6" id="KW-0456">Lyase</keyword>
<dbReference type="InterPro" id="IPR006062">
    <property type="entry name" value="His_biosynth"/>
</dbReference>
<comment type="similarity">
    <text evidence="1 5">Belongs to the HisA/HisF family.</text>
</comment>
<dbReference type="PANTHER" id="PTHR21235:SF2">
    <property type="entry name" value="IMIDAZOLE GLYCEROL PHOSPHATE SYNTHASE HISHF"/>
    <property type="match status" value="1"/>
</dbReference>
<dbReference type="InterPro" id="IPR050064">
    <property type="entry name" value="IGPS_HisA/HisF"/>
</dbReference>
<gene>
    <name evidence="6" type="primary">hisF</name>
    <name evidence="6" type="ORF">FK493_00385</name>
</gene>
<sequence>MIRIISCFDVKNNMVVKGVNFRNLKIIDDPINLINKYVNSKIDEIVLLDTTSSYTKKSLSNFVIKKVSKILNIPLAIGGGISSLEKISSLLKLGADRIILNSYCYENVCFLKKIVNYYGSQSLIIAIDIKKEKNKFFTYKNSGFIKTNFFVEDWCIIVKKMGCGEILLTSIEKDGDKSGYDIDSLYHIKKIIDISIIASGGMGSLNDIYYIFKYLKTNSFLIASLFHYSFLKASYLKKYLKFI</sequence>
<dbReference type="InterPro" id="IPR013785">
    <property type="entry name" value="Aldolase_TIM"/>
</dbReference>
<dbReference type="InterPro" id="IPR011060">
    <property type="entry name" value="RibuloseP-bd_barrel"/>
</dbReference>
<protein>
    <submittedName>
        <fullName evidence="6">Imidazole glycerol phosphate synthase subunit HisF</fullName>
        <ecNumber evidence="6">4.1.3.-</ecNumber>
    </submittedName>
</protein>
<reference evidence="6 7" key="1">
    <citation type="submission" date="2019-06" db="EMBL/GenBank/DDBJ databases">
        <authorList>
            <person name="Petrone J.R."/>
            <person name="Munoz-Beristain A."/>
            <person name="Russell J.T."/>
            <person name="Rios-Glusberger P."/>
            <person name="Triplett E.W."/>
        </authorList>
    </citation>
    <scope>NUCLEOTIDE SEQUENCE [LARGE SCALE GENOMIC DNA]</scope>
    <source>
        <strain evidence="6">JRPAMB4</strain>
    </source>
</reference>
<evidence type="ECO:0000313" key="6">
    <source>
        <dbReference type="EMBL" id="QLK14042.1"/>
    </source>
</evidence>
<dbReference type="PANTHER" id="PTHR21235">
    <property type="entry name" value="IMIDAZOLE GLYCEROL PHOSPHATE SYNTHASE SUBUNIT HISF/H IGP SYNTHASE SUBUNIT HISF/H"/>
    <property type="match status" value="1"/>
</dbReference>
<dbReference type="GO" id="GO:0000105">
    <property type="term" value="P:L-histidine biosynthetic process"/>
    <property type="evidence" value="ECO:0007669"/>
    <property type="project" value="UniProtKB-KW"/>
</dbReference>
<dbReference type="GO" id="GO:0016829">
    <property type="term" value="F:lyase activity"/>
    <property type="evidence" value="ECO:0007669"/>
    <property type="project" value="UniProtKB-KW"/>
</dbReference>
<dbReference type="GO" id="GO:0000107">
    <property type="term" value="F:imidazoleglycerol-phosphate synthase activity"/>
    <property type="evidence" value="ECO:0007669"/>
    <property type="project" value="TreeGrafter"/>
</dbReference>
<name>A0AAE7KLJ4_CARRU</name>
<keyword evidence="2 5" id="KW-0028">Amino-acid biosynthesis</keyword>
<comment type="pathway">
    <text evidence="4">Amino-acid biosynthesis.</text>
</comment>
<dbReference type="Proteomes" id="UP000510930">
    <property type="component" value="Chromosome"/>
</dbReference>
<dbReference type="Pfam" id="PF00977">
    <property type="entry name" value="His_biosynth"/>
    <property type="match status" value="1"/>
</dbReference>
<evidence type="ECO:0000256" key="1">
    <source>
        <dbReference type="ARBA" id="ARBA00009667"/>
    </source>
</evidence>
<evidence type="ECO:0000313" key="7">
    <source>
        <dbReference type="Proteomes" id="UP000510930"/>
    </source>
</evidence>